<feature type="compositionally biased region" description="Basic residues" evidence="1">
    <location>
        <begin position="44"/>
        <end position="53"/>
    </location>
</feature>
<proteinExistence type="predicted"/>
<keyword evidence="3" id="KW-1185">Reference proteome</keyword>
<feature type="region of interest" description="Disordered" evidence="1">
    <location>
        <begin position="1"/>
        <end position="53"/>
    </location>
</feature>
<dbReference type="AlphaFoldDB" id="A0A9D4L2Q4"/>
<organism evidence="2 3">
    <name type="scientific">Dreissena polymorpha</name>
    <name type="common">Zebra mussel</name>
    <name type="synonym">Mytilus polymorpha</name>
    <dbReference type="NCBI Taxonomy" id="45954"/>
    <lineage>
        <taxon>Eukaryota</taxon>
        <taxon>Metazoa</taxon>
        <taxon>Spiralia</taxon>
        <taxon>Lophotrochozoa</taxon>
        <taxon>Mollusca</taxon>
        <taxon>Bivalvia</taxon>
        <taxon>Autobranchia</taxon>
        <taxon>Heteroconchia</taxon>
        <taxon>Euheterodonta</taxon>
        <taxon>Imparidentia</taxon>
        <taxon>Neoheterodontei</taxon>
        <taxon>Myida</taxon>
        <taxon>Dreissenoidea</taxon>
        <taxon>Dreissenidae</taxon>
        <taxon>Dreissena</taxon>
    </lineage>
</organism>
<name>A0A9D4L2Q4_DREPO</name>
<comment type="caution">
    <text evidence="2">The sequence shown here is derived from an EMBL/GenBank/DDBJ whole genome shotgun (WGS) entry which is preliminary data.</text>
</comment>
<evidence type="ECO:0000313" key="2">
    <source>
        <dbReference type="EMBL" id="KAH3850189.1"/>
    </source>
</evidence>
<evidence type="ECO:0000256" key="1">
    <source>
        <dbReference type="SAM" id="MobiDB-lite"/>
    </source>
</evidence>
<accession>A0A9D4L2Q4</accession>
<evidence type="ECO:0000313" key="3">
    <source>
        <dbReference type="Proteomes" id="UP000828390"/>
    </source>
</evidence>
<dbReference type="EMBL" id="JAIWYP010000003">
    <property type="protein sequence ID" value="KAH3850189.1"/>
    <property type="molecule type" value="Genomic_DNA"/>
</dbReference>
<reference evidence="2" key="1">
    <citation type="journal article" date="2019" name="bioRxiv">
        <title>The Genome of the Zebra Mussel, Dreissena polymorpha: A Resource for Invasive Species Research.</title>
        <authorList>
            <person name="McCartney M.A."/>
            <person name="Auch B."/>
            <person name="Kono T."/>
            <person name="Mallez S."/>
            <person name="Zhang Y."/>
            <person name="Obille A."/>
            <person name="Becker A."/>
            <person name="Abrahante J.E."/>
            <person name="Garbe J."/>
            <person name="Badalamenti J.P."/>
            <person name="Herman A."/>
            <person name="Mangelson H."/>
            <person name="Liachko I."/>
            <person name="Sullivan S."/>
            <person name="Sone E.D."/>
            <person name="Koren S."/>
            <person name="Silverstein K.A.T."/>
            <person name="Beckman K.B."/>
            <person name="Gohl D.M."/>
        </authorList>
    </citation>
    <scope>NUCLEOTIDE SEQUENCE</scope>
    <source>
        <strain evidence="2">Duluth1</strain>
        <tissue evidence="2">Whole animal</tissue>
    </source>
</reference>
<reference evidence="2" key="2">
    <citation type="submission" date="2020-11" db="EMBL/GenBank/DDBJ databases">
        <authorList>
            <person name="McCartney M.A."/>
            <person name="Auch B."/>
            <person name="Kono T."/>
            <person name="Mallez S."/>
            <person name="Becker A."/>
            <person name="Gohl D.M."/>
            <person name="Silverstein K.A.T."/>
            <person name="Koren S."/>
            <person name="Bechman K.B."/>
            <person name="Herman A."/>
            <person name="Abrahante J.E."/>
            <person name="Garbe J."/>
        </authorList>
    </citation>
    <scope>NUCLEOTIDE SEQUENCE</scope>
    <source>
        <strain evidence="2">Duluth1</strain>
        <tissue evidence="2">Whole animal</tissue>
    </source>
</reference>
<protein>
    <submittedName>
        <fullName evidence="2">Uncharacterized protein</fullName>
    </submittedName>
</protein>
<gene>
    <name evidence="2" type="ORF">DPMN_092595</name>
</gene>
<dbReference type="Proteomes" id="UP000828390">
    <property type="component" value="Unassembled WGS sequence"/>
</dbReference>
<sequence length="53" mass="5918">MEPEGSRAATVDYGTLKAERTSTKSTSKGSSDLQRKQQQPSIRRFSRKSLTKT</sequence>